<evidence type="ECO:0000313" key="2">
    <source>
        <dbReference type="Proteomes" id="UP000199729"/>
    </source>
</evidence>
<organism evidence="1 2">
    <name type="scientific">Vitreoscilla filiformis</name>
    <dbReference type="NCBI Taxonomy" id="63"/>
    <lineage>
        <taxon>Bacteria</taxon>
        <taxon>Pseudomonadati</taxon>
        <taxon>Pseudomonadota</taxon>
        <taxon>Betaproteobacteria</taxon>
        <taxon>Neisseriales</taxon>
        <taxon>Neisseriaceae</taxon>
        <taxon>Vitreoscilla</taxon>
    </lineage>
</organism>
<proteinExistence type="predicted"/>
<protein>
    <submittedName>
        <fullName evidence="1">Uncharacterized protein</fullName>
    </submittedName>
</protein>
<keyword evidence="2" id="KW-1185">Reference proteome</keyword>
<accession>A0A221KDS2</accession>
<dbReference type="EMBL" id="CP022423">
    <property type="protein sequence ID" value="ASM77125.1"/>
    <property type="molecule type" value="Genomic_DNA"/>
</dbReference>
<name>A0A221KDS2_VITFI</name>
<sequence>MRASLACSLFDESQAAAERKFQVGGGFAPAQMRDAGGALQSDT</sequence>
<gene>
    <name evidence="1" type="ORF">VITFI_CDS1347</name>
</gene>
<dbReference type="Proteomes" id="UP000199729">
    <property type="component" value="Chromosome"/>
</dbReference>
<reference evidence="1 2" key="1">
    <citation type="submission" date="2017-07" db="EMBL/GenBank/DDBJ databases">
        <title>Complete Genome Sequence of the cosmetic ferment Vitreoscilla filiformis (ATCC15551).</title>
        <authorList>
            <person name="Contreras S."/>
            <person name="Sagory-Zalkind P."/>
            <person name="Blanquart H."/>
            <person name="Iltis A."/>
            <person name="Morand S.C."/>
        </authorList>
    </citation>
    <scope>NUCLEOTIDE SEQUENCE [LARGE SCALE GENOMIC DNA]</scope>
    <source>
        <strain evidence="1 2">ATCC 15551</strain>
    </source>
</reference>
<dbReference type="AlphaFoldDB" id="A0A221KDS2"/>
<evidence type="ECO:0000313" key="1">
    <source>
        <dbReference type="EMBL" id="ASM77125.1"/>
    </source>
</evidence>
<dbReference type="KEGG" id="vff:VITFI_CDS1347"/>